<organism evidence="1 2">
    <name type="scientific">Labrys okinawensis</name>
    <dbReference type="NCBI Taxonomy" id="346911"/>
    <lineage>
        <taxon>Bacteria</taxon>
        <taxon>Pseudomonadati</taxon>
        <taxon>Pseudomonadota</taxon>
        <taxon>Alphaproteobacteria</taxon>
        <taxon>Hyphomicrobiales</taxon>
        <taxon>Xanthobacteraceae</taxon>
        <taxon>Labrys</taxon>
    </lineage>
</organism>
<keyword evidence="2" id="KW-1185">Reference proteome</keyword>
<protein>
    <recommendedName>
        <fullName evidence="3">DUF2946 domain-containing protein</fullName>
    </recommendedName>
</protein>
<evidence type="ECO:0000313" key="1">
    <source>
        <dbReference type="EMBL" id="PRH86651.1"/>
    </source>
</evidence>
<dbReference type="AlphaFoldDB" id="A0A2S9QBC9"/>
<sequence length="142" mass="14802">MRHGAALTFGDGLAAYAAMVLSRHLPLLRQCLAALLALGLLLNGMGGSLASEENRGGTATVVIAGTIVTVCQLGDADAGGKVHGGHSCDQCALRLAPVLPQALAVASIIRFPQIVRRRPPQGFFAVIRQDHRPVWPRGPPIG</sequence>
<accession>A0A2S9QBC9</accession>
<evidence type="ECO:0000313" key="2">
    <source>
        <dbReference type="Proteomes" id="UP000237682"/>
    </source>
</evidence>
<gene>
    <name evidence="1" type="ORF">C5L14_15130</name>
</gene>
<name>A0A2S9QBC9_9HYPH</name>
<dbReference type="EMBL" id="PUEJ01000005">
    <property type="protein sequence ID" value="PRH86651.1"/>
    <property type="molecule type" value="Genomic_DNA"/>
</dbReference>
<reference evidence="1 2" key="1">
    <citation type="submission" date="2018-02" db="EMBL/GenBank/DDBJ databases">
        <title>Whole genome sequencing of endophytic bacterium.</title>
        <authorList>
            <person name="Eedara R."/>
            <person name="Podile A.R."/>
        </authorList>
    </citation>
    <scope>NUCLEOTIDE SEQUENCE [LARGE SCALE GENOMIC DNA]</scope>
    <source>
        <strain evidence="1 2">RP1T</strain>
    </source>
</reference>
<evidence type="ECO:0008006" key="3">
    <source>
        <dbReference type="Google" id="ProtNLM"/>
    </source>
</evidence>
<dbReference type="Proteomes" id="UP000237682">
    <property type="component" value="Unassembled WGS sequence"/>
</dbReference>
<comment type="caution">
    <text evidence="1">The sequence shown here is derived from an EMBL/GenBank/DDBJ whole genome shotgun (WGS) entry which is preliminary data.</text>
</comment>
<proteinExistence type="predicted"/>